<dbReference type="AlphaFoldDB" id="A0A9D4HHS0"/>
<dbReference type="EMBL" id="JAIWYP010000013">
    <property type="protein sequence ID" value="KAH3717873.1"/>
    <property type="molecule type" value="Genomic_DNA"/>
</dbReference>
<proteinExistence type="predicted"/>
<sequence>MSSMNIYLIALGCVDDPGTLNVSVVIRRVVGARDDAKWICQDPATLCKGK</sequence>
<organism evidence="1 2">
    <name type="scientific">Dreissena polymorpha</name>
    <name type="common">Zebra mussel</name>
    <name type="synonym">Mytilus polymorpha</name>
    <dbReference type="NCBI Taxonomy" id="45954"/>
    <lineage>
        <taxon>Eukaryota</taxon>
        <taxon>Metazoa</taxon>
        <taxon>Spiralia</taxon>
        <taxon>Lophotrochozoa</taxon>
        <taxon>Mollusca</taxon>
        <taxon>Bivalvia</taxon>
        <taxon>Autobranchia</taxon>
        <taxon>Heteroconchia</taxon>
        <taxon>Euheterodonta</taxon>
        <taxon>Imparidentia</taxon>
        <taxon>Neoheterodontei</taxon>
        <taxon>Myida</taxon>
        <taxon>Dreissenoidea</taxon>
        <taxon>Dreissenidae</taxon>
        <taxon>Dreissena</taxon>
    </lineage>
</organism>
<evidence type="ECO:0000313" key="1">
    <source>
        <dbReference type="EMBL" id="KAH3717873.1"/>
    </source>
</evidence>
<gene>
    <name evidence="1" type="ORF">DPMN_060669</name>
</gene>
<reference evidence="1" key="2">
    <citation type="submission" date="2020-11" db="EMBL/GenBank/DDBJ databases">
        <authorList>
            <person name="McCartney M.A."/>
            <person name="Auch B."/>
            <person name="Kono T."/>
            <person name="Mallez S."/>
            <person name="Becker A."/>
            <person name="Gohl D.M."/>
            <person name="Silverstein K.A.T."/>
            <person name="Koren S."/>
            <person name="Bechman K.B."/>
            <person name="Herman A."/>
            <person name="Abrahante J.E."/>
            <person name="Garbe J."/>
        </authorList>
    </citation>
    <scope>NUCLEOTIDE SEQUENCE</scope>
    <source>
        <strain evidence="1">Duluth1</strain>
        <tissue evidence="1">Whole animal</tissue>
    </source>
</reference>
<reference evidence="1" key="1">
    <citation type="journal article" date="2019" name="bioRxiv">
        <title>The Genome of the Zebra Mussel, Dreissena polymorpha: A Resource for Invasive Species Research.</title>
        <authorList>
            <person name="McCartney M.A."/>
            <person name="Auch B."/>
            <person name="Kono T."/>
            <person name="Mallez S."/>
            <person name="Zhang Y."/>
            <person name="Obille A."/>
            <person name="Becker A."/>
            <person name="Abrahante J.E."/>
            <person name="Garbe J."/>
            <person name="Badalamenti J.P."/>
            <person name="Herman A."/>
            <person name="Mangelson H."/>
            <person name="Liachko I."/>
            <person name="Sullivan S."/>
            <person name="Sone E.D."/>
            <person name="Koren S."/>
            <person name="Silverstein K.A.T."/>
            <person name="Beckman K.B."/>
            <person name="Gohl D.M."/>
        </authorList>
    </citation>
    <scope>NUCLEOTIDE SEQUENCE</scope>
    <source>
        <strain evidence="1">Duluth1</strain>
        <tissue evidence="1">Whole animal</tissue>
    </source>
</reference>
<comment type="caution">
    <text evidence="1">The sequence shown here is derived from an EMBL/GenBank/DDBJ whole genome shotgun (WGS) entry which is preliminary data.</text>
</comment>
<accession>A0A9D4HHS0</accession>
<evidence type="ECO:0000313" key="2">
    <source>
        <dbReference type="Proteomes" id="UP000828390"/>
    </source>
</evidence>
<dbReference type="Proteomes" id="UP000828390">
    <property type="component" value="Unassembled WGS sequence"/>
</dbReference>
<protein>
    <submittedName>
        <fullName evidence="1">Uncharacterized protein</fullName>
    </submittedName>
</protein>
<name>A0A9D4HHS0_DREPO</name>
<keyword evidence="2" id="KW-1185">Reference proteome</keyword>